<dbReference type="EMBL" id="QETF01000003">
    <property type="protein sequence ID" value="PWG17863.1"/>
    <property type="molecule type" value="Genomic_DNA"/>
</dbReference>
<protein>
    <submittedName>
        <fullName evidence="2">Uncharacterized protein</fullName>
    </submittedName>
</protein>
<keyword evidence="1" id="KW-0812">Transmembrane</keyword>
<gene>
    <name evidence="2" type="ORF">DFK10_03845</name>
</gene>
<feature type="transmembrane region" description="Helical" evidence="1">
    <location>
        <begin position="90"/>
        <end position="110"/>
    </location>
</feature>
<organism evidence="2 3">
    <name type="scientific">Salibaculum griseiflavum</name>
    <dbReference type="NCBI Taxonomy" id="1914409"/>
    <lineage>
        <taxon>Bacteria</taxon>
        <taxon>Pseudomonadati</taxon>
        <taxon>Pseudomonadota</taxon>
        <taxon>Alphaproteobacteria</taxon>
        <taxon>Rhodobacterales</taxon>
        <taxon>Roseobacteraceae</taxon>
        <taxon>Salibaculum</taxon>
    </lineage>
</organism>
<reference evidence="3" key="1">
    <citation type="submission" date="2018-05" db="EMBL/GenBank/DDBJ databases">
        <authorList>
            <person name="Du Z."/>
            <person name="Wang X."/>
        </authorList>
    </citation>
    <scope>NUCLEOTIDE SEQUENCE [LARGE SCALE GENOMIC DNA]</scope>
    <source>
        <strain evidence="3">WDS4C29</strain>
    </source>
</reference>
<feature type="transmembrane region" description="Helical" evidence="1">
    <location>
        <begin position="116"/>
        <end position="138"/>
    </location>
</feature>
<keyword evidence="1" id="KW-1133">Transmembrane helix</keyword>
<dbReference type="Proteomes" id="UP000245293">
    <property type="component" value="Unassembled WGS sequence"/>
</dbReference>
<accession>A0A2V1P5T2</accession>
<keyword evidence="3" id="KW-1185">Reference proteome</keyword>
<evidence type="ECO:0000256" key="1">
    <source>
        <dbReference type="SAM" id="Phobius"/>
    </source>
</evidence>
<dbReference type="AlphaFoldDB" id="A0A2V1P5T2"/>
<comment type="caution">
    <text evidence="2">The sequence shown here is derived from an EMBL/GenBank/DDBJ whole genome shotgun (WGS) entry which is preliminary data.</text>
</comment>
<feature type="transmembrane region" description="Helical" evidence="1">
    <location>
        <begin position="61"/>
        <end position="83"/>
    </location>
</feature>
<name>A0A2V1P5T2_9RHOB</name>
<feature type="transmembrane region" description="Helical" evidence="1">
    <location>
        <begin position="16"/>
        <end position="41"/>
    </location>
</feature>
<evidence type="ECO:0000313" key="2">
    <source>
        <dbReference type="EMBL" id="PWG17863.1"/>
    </source>
</evidence>
<dbReference type="RefSeq" id="WP_109386787.1">
    <property type="nucleotide sequence ID" value="NZ_QETF01000003.1"/>
</dbReference>
<sequence>MNLFRSPPVAGTSWRLLLGGVLGVLLGALVLGAVFHGLAILTAPPPASPPGFVDSVFTNMSAMMLMSPLVTWIGLVPACLLAVPAARSGWAGPGTAIVAAAVFFGTAGFLNGGLYIMYLWSVAAMPFALLFWTGAWLLEPRLRAGRQSS</sequence>
<evidence type="ECO:0000313" key="3">
    <source>
        <dbReference type="Proteomes" id="UP000245293"/>
    </source>
</evidence>
<proteinExistence type="predicted"/>
<keyword evidence="1" id="KW-0472">Membrane</keyword>